<comment type="caution">
    <text evidence="12">The sequence shown here is derived from an EMBL/GenBank/DDBJ whole genome shotgun (WGS) entry which is preliminary data.</text>
</comment>
<dbReference type="SUPFAM" id="SSF51569">
    <property type="entry name" value="Aldolase"/>
    <property type="match status" value="1"/>
</dbReference>
<name>A0ABP9SM39_9ACTN</name>
<evidence type="ECO:0000256" key="5">
    <source>
        <dbReference type="ARBA" id="ARBA00022430"/>
    </source>
</evidence>
<feature type="binding site" evidence="10">
    <location>
        <position position="63"/>
    </location>
    <ligand>
        <name>Mg(2+)</name>
        <dbReference type="ChEBI" id="CHEBI:18420"/>
    </ligand>
</feature>
<evidence type="ECO:0000256" key="1">
    <source>
        <dbReference type="ARBA" id="ARBA00000064"/>
    </source>
</evidence>
<keyword evidence="8 10" id="KW-0479">Metal-binding</keyword>
<dbReference type="InterPro" id="IPR013785">
    <property type="entry name" value="Aldolase_TIM"/>
</dbReference>
<dbReference type="InterPro" id="IPR036230">
    <property type="entry name" value="LeuA_allosteric_dom_sf"/>
</dbReference>
<comment type="function">
    <text evidence="10">Catalyzes the condensation of the acetyl group of acetyl-CoA with 3-methyl-2-oxobutanoate (2-ketoisovalerate) to form 3-carboxy-3-hydroxy-4-methylpentanoate (2-isopropylmalate).</text>
</comment>
<evidence type="ECO:0000256" key="6">
    <source>
        <dbReference type="ARBA" id="ARBA00022605"/>
    </source>
</evidence>
<dbReference type="NCBIfam" id="TIGR00970">
    <property type="entry name" value="leuA_yeast"/>
    <property type="match status" value="1"/>
</dbReference>
<evidence type="ECO:0000256" key="3">
    <source>
        <dbReference type="ARBA" id="ARBA00009767"/>
    </source>
</evidence>
<accession>A0ABP9SM39</accession>
<comment type="pathway">
    <text evidence="2 10">Amino-acid biosynthesis; L-leucine biosynthesis; L-leucine from 3-methyl-2-oxobutanoate: step 1/4.</text>
</comment>
<feature type="binding site" evidence="10">
    <location>
        <position position="304"/>
    </location>
    <ligand>
        <name>Mg(2+)</name>
        <dbReference type="ChEBI" id="CHEBI:18420"/>
    </ligand>
</feature>
<dbReference type="EMBL" id="BAABJQ010000028">
    <property type="protein sequence ID" value="GAA5197118.1"/>
    <property type="molecule type" value="Genomic_DNA"/>
</dbReference>
<feature type="region of interest" description="Regulatory domain" evidence="10">
    <location>
        <begin position="471"/>
        <end position="582"/>
    </location>
</feature>
<comment type="catalytic activity">
    <reaction evidence="1 10">
        <text>3-methyl-2-oxobutanoate + acetyl-CoA + H2O = (2S)-2-isopropylmalate + CoA + H(+)</text>
        <dbReference type="Rhea" id="RHEA:21524"/>
        <dbReference type="ChEBI" id="CHEBI:1178"/>
        <dbReference type="ChEBI" id="CHEBI:11851"/>
        <dbReference type="ChEBI" id="CHEBI:15377"/>
        <dbReference type="ChEBI" id="CHEBI:15378"/>
        <dbReference type="ChEBI" id="CHEBI:57287"/>
        <dbReference type="ChEBI" id="CHEBI:57288"/>
        <dbReference type="EC" id="2.3.3.13"/>
    </reaction>
</comment>
<dbReference type="InterPro" id="IPR054692">
    <property type="entry name" value="LeuA-like_post-cat"/>
</dbReference>
<sequence length="582" mass="64795">MTDDTISSTTTAGDAIARQRASAMPFGRYQPYHQQFTVELPDRQWPERRIEAAPRWCAVDLRDGNQALIDPMSPERKRRMFTLLVQMGYKEIEVGFPAASQTDFDFLRQLIEQDLIPDDVTIQVLTQCREHLIDRTFESLRGAKRAIVHIYNSTSVLQRRVVFGLDKDGITDIATSAARLCKKYQEIHTPDTDIYYEYSPESYTGTELEYALEICSAVIDVIDPTPDRPLIVNLPATVEMATPNVYADSIEWMHRHLPRRDSVILSLHPHNDRGCAVAAAELGVMAGADRVEGCLFGNGERTGNVDLVTLGLNLFSQGIDPQIDFRQIDEIRRTVEYCNQLPVHERHPYAGDLVYTAFSGSHQDAINKGLDWLTRDAAEAGVGVDDFTWGVPYLPIDPKDVGRTYEAVIRVNSQSGKGGVAYIMRTEHQLELPRRLQIEFSGVVQQHTDDEGGEVTPEQMWDIFSATYLRPTARRVKMARYSTSALDGKVELNVSVDVDGTRRDLIGVGNGPIDAFVNALSTVDVSVRVLDYAEHALTAGGDAQAAAYVECEVDGEVRWGVATDDNIVTASLRAVASAINRD</sequence>
<evidence type="ECO:0000313" key="13">
    <source>
        <dbReference type="Proteomes" id="UP001501570"/>
    </source>
</evidence>
<dbReference type="InterPro" id="IPR013709">
    <property type="entry name" value="2-isopropylmalate_synth_dimer"/>
</dbReference>
<evidence type="ECO:0000256" key="2">
    <source>
        <dbReference type="ARBA" id="ARBA00004689"/>
    </source>
</evidence>
<dbReference type="Pfam" id="PF08502">
    <property type="entry name" value="LeuA_dimer"/>
    <property type="match status" value="1"/>
</dbReference>
<keyword evidence="10" id="KW-0963">Cytoplasm</keyword>
<dbReference type="Pfam" id="PF00682">
    <property type="entry name" value="HMGL-like"/>
    <property type="match status" value="1"/>
</dbReference>
<dbReference type="PANTHER" id="PTHR46911">
    <property type="match status" value="1"/>
</dbReference>
<dbReference type="InterPro" id="IPR005668">
    <property type="entry name" value="IPM_Synthase"/>
</dbReference>
<dbReference type="Gene3D" id="3.20.20.70">
    <property type="entry name" value="Aldolase class I"/>
    <property type="match status" value="1"/>
</dbReference>
<comment type="subunit">
    <text evidence="10">Homodimer.</text>
</comment>
<reference evidence="13" key="1">
    <citation type="journal article" date="2019" name="Int. J. Syst. Evol. Microbiol.">
        <title>The Global Catalogue of Microorganisms (GCM) 10K type strain sequencing project: providing services to taxonomists for standard genome sequencing and annotation.</title>
        <authorList>
            <consortium name="The Broad Institute Genomics Platform"/>
            <consortium name="The Broad Institute Genome Sequencing Center for Infectious Disease"/>
            <person name="Wu L."/>
            <person name="Ma J."/>
        </authorList>
    </citation>
    <scope>NUCLEOTIDE SEQUENCE [LARGE SCALE GENOMIC DNA]</scope>
    <source>
        <strain evidence="13">JCM 18304</strain>
    </source>
</reference>
<dbReference type="InterPro" id="IPR000891">
    <property type="entry name" value="PYR_CT"/>
</dbReference>
<dbReference type="EC" id="2.3.3.13" evidence="4 10"/>
<comment type="cofactor">
    <cofactor evidence="10">
        <name>Mg(2+)</name>
        <dbReference type="ChEBI" id="CHEBI:18420"/>
    </cofactor>
</comment>
<evidence type="ECO:0000256" key="10">
    <source>
        <dbReference type="HAMAP-Rule" id="MF_00572"/>
    </source>
</evidence>
<dbReference type="Pfam" id="PF22615">
    <property type="entry name" value="IPMS_D2"/>
    <property type="match status" value="1"/>
</dbReference>
<dbReference type="Proteomes" id="UP001501570">
    <property type="component" value="Unassembled WGS sequence"/>
</dbReference>
<feature type="binding site" evidence="10">
    <location>
        <position position="268"/>
    </location>
    <ligand>
        <name>Mg(2+)</name>
        <dbReference type="ChEBI" id="CHEBI:18420"/>
    </ligand>
</feature>
<keyword evidence="7 10" id="KW-0808">Transferase</keyword>
<dbReference type="NCBIfam" id="NF002991">
    <property type="entry name" value="PRK03739.1"/>
    <property type="match status" value="1"/>
</dbReference>
<dbReference type="InterPro" id="IPR002034">
    <property type="entry name" value="AIPM/Hcit_synth_CS"/>
</dbReference>
<evidence type="ECO:0000256" key="8">
    <source>
        <dbReference type="ARBA" id="ARBA00022723"/>
    </source>
</evidence>
<keyword evidence="13" id="KW-1185">Reference proteome</keyword>
<keyword evidence="5 10" id="KW-0432">Leucine biosynthesis</keyword>
<dbReference type="CDD" id="cd07942">
    <property type="entry name" value="DRE_TIM_LeuA"/>
    <property type="match status" value="1"/>
</dbReference>
<dbReference type="PROSITE" id="PS00815">
    <property type="entry name" value="AIPM_HOMOCIT_SYNTH_1"/>
    <property type="match status" value="1"/>
</dbReference>
<feature type="binding site" evidence="10">
    <location>
        <position position="270"/>
    </location>
    <ligand>
        <name>Mg(2+)</name>
        <dbReference type="ChEBI" id="CHEBI:18420"/>
    </ligand>
</feature>
<evidence type="ECO:0000256" key="9">
    <source>
        <dbReference type="ARBA" id="ARBA00023304"/>
    </source>
</evidence>
<dbReference type="SUPFAM" id="SSF110921">
    <property type="entry name" value="2-isopropylmalate synthase LeuA, allosteric (dimerisation) domain"/>
    <property type="match status" value="1"/>
</dbReference>
<dbReference type="Gene3D" id="3.30.160.270">
    <property type="match status" value="1"/>
</dbReference>
<comment type="subcellular location">
    <subcellularLocation>
        <location evidence="10">Cytoplasm</location>
    </subcellularLocation>
</comment>
<proteinExistence type="inferred from homology"/>
<keyword evidence="10" id="KW-0460">Magnesium</keyword>
<gene>
    <name evidence="12" type="primary">leuA_2</name>
    <name evidence="10" type="synonym">leuA</name>
    <name evidence="12" type="ORF">GCM10023322_67670</name>
</gene>
<evidence type="ECO:0000259" key="11">
    <source>
        <dbReference type="PROSITE" id="PS50991"/>
    </source>
</evidence>
<dbReference type="SMART" id="SM00917">
    <property type="entry name" value="LeuA_dimer"/>
    <property type="match status" value="1"/>
</dbReference>
<organism evidence="12 13">
    <name type="scientific">Rugosimonospora acidiphila</name>
    <dbReference type="NCBI Taxonomy" id="556531"/>
    <lineage>
        <taxon>Bacteria</taxon>
        <taxon>Bacillati</taxon>
        <taxon>Actinomycetota</taxon>
        <taxon>Actinomycetes</taxon>
        <taxon>Micromonosporales</taxon>
        <taxon>Micromonosporaceae</taxon>
        <taxon>Rugosimonospora</taxon>
    </lineage>
</organism>
<dbReference type="PANTHER" id="PTHR46911:SF1">
    <property type="entry name" value="2-ISOPROPYLMALATE SYNTHASE"/>
    <property type="match status" value="1"/>
</dbReference>
<dbReference type="PROSITE" id="PS00816">
    <property type="entry name" value="AIPM_HOMOCIT_SYNTH_2"/>
    <property type="match status" value="1"/>
</dbReference>
<protein>
    <recommendedName>
        <fullName evidence="4 10">2-isopropylmalate synthase</fullName>
        <ecNumber evidence="4 10">2.3.3.13</ecNumber>
    </recommendedName>
    <alternativeName>
        <fullName evidence="10">Alpha-IPM synthase</fullName>
    </alternativeName>
    <alternativeName>
        <fullName evidence="10">Alpha-isopropylmalate synthase</fullName>
    </alternativeName>
</protein>
<dbReference type="HAMAP" id="MF_00572">
    <property type="entry name" value="LeuA_type2"/>
    <property type="match status" value="1"/>
</dbReference>
<dbReference type="RefSeq" id="WP_345636592.1">
    <property type="nucleotide sequence ID" value="NZ_BAABJQ010000028.1"/>
</dbReference>
<dbReference type="PROSITE" id="PS50991">
    <property type="entry name" value="PYR_CT"/>
    <property type="match status" value="1"/>
</dbReference>
<keyword evidence="9 10" id="KW-0100">Branched-chain amino acid biosynthesis</keyword>
<dbReference type="SUPFAM" id="SSF89000">
    <property type="entry name" value="post-HMGL domain-like"/>
    <property type="match status" value="1"/>
</dbReference>
<keyword evidence="6 10" id="KW-0028">Amino-acid biosynthesis</keyword>
<dbReference type="InterPro" id="IPR039371">
    <property type="entry name" value="LeuA_N_DRE-TIM"/>
</dbReference>
<evidence type="ECO:0000256" key="7">
    <source>
        <dbReference type="ARBA" id="ARBA00022679"/>
    </source>
</evidence>
<comment type="similarity">
    <text evidence="3 10">Belongs to the alpha-IPM synthase/homocitrate synthase family. LeuA type 2 subfamily.</text>
</comment>
<evidence type="ECO:0000256" key="4">
    <source>
        <dbReference type="ARBA" id="ARBA00012973"/>
    </source>
</evidence>
<feature type="domain" description="Pyruvate carboxyltransferase" evidence="11">
    <location>
        <begin position="54"/>
        <end position="329"/>
    </location>
</feature>
<evidence type="ECO:0000313" key="12">
    <source>
        <dbReference type="EMBL" id="GAA5197118.1"/>
    </source>
</evidence>